<dbReference type="Pfam" id="PF03313">
    <property type="entry name" value="SDH_alpha"/>
    <property type="match status" value="1"/>
</dbReference>
<dbReference type="PIRSF" id="PIRSF006054">
    <property type="entry name" value="UCP006054"/>
    <property type="match status" value="1"/>
</dbReference>
<evidence type="ECO:0000259" key="2">
    <source>
        <dbReference type="Pfam" id="PF03313"/>
    </source>
</evidence>
<keyword evidence="4" id="KW-1185">Reference proteome</keyword>
<reference evidence="3 4" key="1">
    <citation type="submission" date="2014-08" db="EMBL/GenBank/DDBJ databases">
        <title>Porphyromonas gulae strain:COT-052_OH3439 Genome sequencing.</title>
        <authorList>
            <person name="Wallis C."/>
            <person name="Deusch O."/>
            <person name="O'Flynn C."/>
            <person name="Davis I."/>
            <person name="Jospin G."/>
            <person name="Darling A.E."/>
            <person name="Coil D.A."/>
            <person name="Alexiev A."/>
            <person name="Horsfall A."/>
            <person name="Kirkwood N."/>
            <person name="Harris S."/>
            <person name="Eisen J.A."/>
        </authorList>
    </citation>
    <scope>NUCLEOTIDE SEQUENCE [LARGE SCALE GENOMIC DNA]</scope>
    <source>
        <strain evidence="4">COT-052 OH3439</strain>
    </source>
</reference>
<organism evidence="3 4">
    <name type="scientific">Porphyromonas gulae</name>
    <dbReference type="NCBI Taxonomy" id="111105"/>
    <lineage>
        <taxon>Bacteria</taxon>
        <taxon>Pseudomonadati</taxon>
        <taxon>Bacteroidota</taxon>
        <taxon>Bacteroidia</taxon>
        <taxon>Bacteroidales</taxon>
        <taxon>Porphyromonadaceae</taxon>
        <taxon>Porphyromonas</taxon>
    </lineage>
</organism>
<sequence>MDTPTQQRIISLIKKEVVPATGCTEPVAVALAAAQAASLIDQRPDHVEVLLSPNMLKNAMGVGIPGTGMIGLPIAIALGIVVADPTKQLKVLDGIAPEQLEEAKKIVDSKIIQVAVKQGDIDKLYIEINMSAGSESASTIIEKVHTNIIYAAHNGQAVIDSRHDAADKSDSASSDSEEDITLSFEMVYDFAMNTPTEEIEFILEAARLNRHASEVSMKGNYGHAVGRMIQGSLGRRYLGDSSLTRMLTYTSSACDARMDGAPVTVMSNSGSGNQGITATLPVLSFAEDEQADHERTVRALVLSNLMVIYIKQKLGRLSALCGCVVAATGSSCGLTYLMGGTKEQIGFAIKNMIGNITGMLCDGAKPSCSMKVSSGVSSAMFSALLAMEKKVVTSNEGIVDDDVDQSIDNLTSIGRDGMNATDTLVLNIMTNKK</sequence>
<dbReference type="InterPro" id="IPR005130">
    <property type="entry name" value="Ser_deHydtase-like_asu"/>
</dbReference>
<dbReference type="GO" id="GO:0080146">
    <property type="term" value="F:L-cysteine desulfhydrase activity"/>
    <property type="evidence" value="ECO:0007669"/>
    <property type="project" value="TreeGrafter"/>
</dbReference>
<dbReference type="PANTHER" id="PTHR30501">
    <property type="entry name" value="UPF0597 PROTEIN YHAM"/>
    <property type="match status" value="1"/>
</dbReference>
<dbReference type="Proteomes" id="UP000030146">
    <property type="component" value="Unassembled WGS sequence"/>
</dbReference>
<dbReference type="InterPro" id="IPR021144">
    <property type="entry name" value="UPF0597"/>
</dbReference>
<evidence type="ECO:0000256" key="1">
    <source>
        <dbReference type="HAMAP-Rule" id="MF_01845"/>
    </source>
</evidence>
<proteinExistence type="inferred from homology"/>
<dbReference type="AlphaFoldDB" id="A0A0A2E3L3"/>
<dbReference type="HAMAP" id="MF_01845">
    <property type="entry name" value="UPF0597"/>
    <property type="match status" value="1"/>
</dbReference>
<evidence type="ECO:0000313" key="3">
    <source>
        <dbReference type="EMBL" id="KGN87148.1"/>
    </source>
</evidence>
<comment type="caution">
    <text evidence="3">The sequence shown here is derived from an EMBL/GenBank/DDBJ whole genome shotgun (WGS) entry which is preliminary data.</text>
</comment>
<name>A0A0A2E3L3_9PORP</name>
<dbReference type="EMBL" id="JRAK01000091">
    <property type="protein sequence ID" value="KGN87148.1"/>
    <property type="molecule type" value="Genomic_DNA"/>
</dbReference>
<gene>
    <name evidence="3" type="ORF">HR15_07160</name>
</gene>
<dbReference type="PANTHER" id="PTHR30501:SF2">
    <property type="entry name" value="UPF0597 PROTEIN YHAM"/>
    <property type="match status" value="1"/>
</dbReference>
<protein>
    <recommendedName>
        <fullName evidence="1">UPF0597 protein HR15_07160</fullName>
    </recommendedName>
</protein>
<dbReference type="RefSeq" id="WP_039425255.1">
    <property type="nucleotide sequence ID" value="NZ_JRAJ01000009.1"/>
</dbReference>
<comment type="similarity">
    <text evidence="1">Belongs to the UPF0597 family.</text>
</comment>
<accession>A0A0A2E3L3</accession>
<dbReference type="GO" id="GO:0019450">
    <property type="term" value="P:L-cysteine catabolic process to pyruvate"/>
    <property type="evidence" value="ECO:0007669"/>
    <property type="project" value="TreeGrafter"/>
</dbReference>
<evidence type="ECO:0000313" key="4">
    <source>
        <dbReference type="Proteomes" id="UP000030146"/>
    </source>
</evidence>
<feature type="domain" description="Serine dehydratase-like alpha subunit" evidence="2">
    <location>
        <begin position="87"/>
        <end position="426"/>
    </location>
</feature>